<proteinExistence type="predicted"/>
<dbReference type="WBParaSite" id="PS1159_v2.g13135.t1">
    <property type="protein sequence ID" value="PS1159_v2.g13135.t1"/>
    <property type="gene ID" value="PS1159_v2.g13135"/>
</dbReference>
<sequence length="237" mass="26040">MKRWREGVIPILEFGKKVLEIYGPERKHLLARMKHLLIGISPEDMDQLNKFMIANGITENAANSATSPLLTAETSLTTEDGSLGCDNISCSSGNFSASTKHIINAALPRPEQSIASFDDLSKNLFSSPITSDNSNLSITTTTAPTTTPTPTTATNNQRFKLKRLSSNIPSEEEAVEHISHLNMSNSASSARSSQGGPFRSLFSKLRKQSDNGQISNLQDYLFDFSLYLCKKDTQKHN</sequence>
<name>A0AC35F4Q8_9BILA</name>
<evidence type="ECO:0000313" key="1">
    <source>
        <dbReference type="Proteomes" id="UP000887580"/>
    </source>
</evidence>
<dbReference type="Proteomes" id="UP000887580">
    <property type="component" value="Unplaced"/>
</dbReference>
<protein>
    <submittedName>
        <fullName evidence="2">Uncharacterized protein</fullName>
    </submittedName>
</protein>
<reference evidence="2" key="1">
    <citation type="submission" date="2022-11" db="UniProtKB">
        <authorList>
            <consortium name="WormBaseParasite"/>
        </authorList>
    </citation>
    <scope>IDENTIFICATION</scope>
</reference>
<organism evidence="1 2">
    <name type="scientific">Panagrolaimus sp. PS1159</name>
    <dbReference type="NCBI Taxonomy" id="55785"/>
    <lineage>
        <taxon>Eukaryota</taxon>
        <taxon>Metazoa</taxon>
        <taxon>Ecdysozoa</taxon>
        <taxon>Nematoda</taxon>
        <taxon>Chromadorea</taxon>
        <taxon>Rhabditida</taxon>
        <taxon>Tylenchina</taxon>
        <taxon>Panagrolaimomorpha</taxon>
        <taxon>Panagrolaimoidea</taxon>
        <taxon>Panagrolaimidae</taxon>
        <taxon>Panagrolaimus</taxon>
    </lineage>
</organism>
<evidence type="ECO:0000313" key="2">
    <source>
        <dbReference type="WBParaSite" id="PS1159_v2.g13135.t1"/>
    </source>
</evidence>
<accession>A0AC35F4Q8</accession>